<proteinExistence type="inferred from homology"/>
<sequence length="159" mass="19036">MKEYVWTFIFNIVNTIILFIFLKWLLFKPIKNFLDRRTQRFEAKIEELKKRESEIEENKRLSREELEKVRQQVKTIMEQAERIAQERIQEAQQEAQRQAEAILEQARRQIEQEREQAVEAVKAQAVNLAVELASKVLQSHITPEQNKAIIEKFLEKVET</sequence>
<dbReference type="Proteomes" id="UP000198577">
    <property type="component" value="Unassembled WGS sequence"/>
</dbReference>
<evidence type="ECO:0000256" key="8">
    <source>
        <dbReference type="ARBA" id="ARBA00023065"/>
    </source>
</evidence>
<comment type="function">
    <text evidence="13">Component of the F(0) channel, it forms part of the peripheral stalk, linking F(1) to F(0).</text>
</comment>
<evidence type="ECO:0000313" key="17">
    <source>
        <dbReference type="Proteomes" id="UP000198577"/>
    </source>
</evidence>
<protein>
    <recommendedName>
        <fullName evidence="13">ATP synthase subunit b</fullName>
    </recommendedName>
    <alternativeName>
        <fullName evidence="13">ATP synthase F(0) sector subunit b</fullName>
    </alternativeName>
    <alternativeName>
        <fullName evidence="13">ATPase subunit I</fullName>
    </alternativeName>
    <alternativeName>
        <fullName evidence="13">F-type ATPase subunit b</fullName>
        <shortName evidence="13">F-ATPase subunit b</shortName>
    </alternativeName>
</protein>
<keyword evidence="7 13" id="KW-1133">Transmembrane helix</keyword>
<dbReference type="InterPro" id="IPR050059">
    <property type="entry name" value="ATP_synthase_B_chain"/>
</dbReference>
<keyword evidence="5 13" id="KW-0812">Transmembrane</keyword>
<dbReference type="GO" id="GO:0045259">
    <property type="term" value="C:proton-transporting ATP synthase complex"/>
    <property type="evidence" value="ECO:0007669"/>
    <property type="project" value="UniProtKB-KW"/>
</dbReference>
<evidence type="ECO:0000256" key="10">
    <source>
        <dbReference type="ARBA" id="ARBA00023310"/>
    </source>
</evidence>
<evidence type="ECO:0000256" key="5">
    <source>
        <dbReference type="ARBA" id="ARBA00022692"/>
    </source>
</evidence>
<dbReference type="InterPro" id="IPR002146">
    <property type="entry name" value="ATP_synth_b/b'su_bac/chlpt"/>
</dbReference>
<evidence type="ECO:0000256" key="3">
    <source>
        <dbReference type="ARBA" id="ARBA00022475"/>
    </source>
</evidence>
<dbReference type="SUPFAM" id="SSF81573">
    <property type="entry name" value="F1F0 ATP synthase subunit B, membrane domain"/>
    <property type="match status" value="1"/>
</dbReference>
<feature type="transmembrane region" description="Helical" evidence="13">
    <location>
        <begin position="6"/>
        <end position="27"/>
    </location>
</feature>
<evidence type="ECO:0000313" key="16">
    <source>
        <dbReference type="EMBL" id="SFP62906.1"/>
    </source>
</evidence>
<comment type="subunit">
    <text evidence="13">F-type ATPases have 2 components, F(1) - the catalytic core - and F(0) - the membrane proton channel. F(1) has five subunits: alpha(3), beta(3), gamma(1), delta(1), epsilon(1). F(0) has three main subunits: a(1), b(2) and c(10-14). The alpha and beta chains form an alternating ring which encloses part of the gamma chain. F(1) is attached to F(0) by a central stalk formed by the gamma and epsilon chains, while a peripheral stalk is formed by the delta and b chains.</text>
</comment>
<dbReference type="STRING" id="937334.SAMN05444406_101150"/>
<dbReference type="EMBL" id="FOXR01000001">
    <property type="protein sequence ID" value="SFP62906.1"/>
    <property type="molecule type" value="Genomic_DNA"/>
</dbReference>
<keyword evidence="2 13" id="KW-0813">Transport</keyword>
<evidence type="ECO:0000256" key="11">
    <source>
        <dbReference type="ARBA" id="ARBA00025198"/>
    </source>
</evidence>
<accession>A0A1I5RY26</accession>
<keyword evidence="3 13" id="KW-1003">Cell membrane</keyword>
<evidence type="ECO:0000256" key="7">
    <source>
        <dbReference type="ARBA" id="ARBA00022989"/>
    </source>
</evidence>
<evidence type="ECO:0000256" key="14">
    <source>
        <dbReference type="RuleBase" id="RU003848"/>
    </source>
</evidence>
<keyword evidence="6 13" id="KW-0375">Hydrogen ion transport</keyword>
<keyword evidence="15" id="KW-0175">Coiled coil</keyword>
<evidence type="ECO:0000256" key="15">
    <source>
        <dbReference type="SAM" id="Coils"/>
    </source>
</evidence>
<evidence type="ECO:0000256" key="12">
    <source>
        <dbReference type="ARBA" id="ARBA00037847"/>
    </source>
</evidence>
<evidence type="ECO:0000256" key="1">
    <source>
        <dbReference type="ARBA" id="ARBA00005513"/>
    </source>
</evidence>
<evidence type="ECO:0000256" key="9">
    <source>
        <dbReference type="ARBA" id="ARBA00023136"/>
    </source>
</evidence>
<reference evidence="16 17" key="1">
    <citation type="submission" date="2016-10" db="EMBL/GenBank/DDBJ databases">
        <authorList>
            <person name="de Groot N.N."/>
        </authorList>
    </citation>
    <scope>NUCLEOTIDE SEQUENCE [LARGE SCALE GENOMIC DNA]</scope>
    <source>
        <strain evidence="16 17">DSM 20678</strain>
    </source>
</reference>
<dbReference type="RefSeq" id="WP_025746699.1">
    <property type="nucleotide sequence ID" value="NZ_FOXR01000001.1"/>
</dbReference>
<keyword evidence="4 13" id="KW-0138">CF(0)</keyword>
<keyword evidence="9 13" id="KW-0472">Membrane</keyword>
<evidence type="ECO:0000256" key="6">
    <source>
        <dbReference type="ARBA" id="ARBA00022781"/>
    </source>
</evidence>
<dbReference type="InterPro" id="IPR005864">
    <property type="entry name" value="ATP_synth_F0_bsu_bac"/>
</dbReference>
<feature type="coiled-coil region" evidence="15">
    <location>
        <begin position="31"/>
        <end position="123"/>
    </location>
</feature>
<dbReference type="GO" id="GO:0046933">
    <property type="term" value="F:proton-transporting ATP synthase activity, rotational mechanism"/>
    <property type="evidence" value="ECO:0007669"/>
    <property type="project" value="UniProtKB-UniRule"/>
</dbReference>
<dbReference type="Pfam" id="PF00430">
    <property type="entry name" value="ATP-synt_B"/>
    <property type="match status" value="1"/>
</dbReference>
<keyword evidence="17" id="KW-1185">Reference proteome</keyword>
<comment type="subcellular location">
    <subcellularLocation>
        <location evidence="13">Cell membrane</location>
        <topology evidence="13">Single-pass membrane protein</topology>
    </subcellularLocation>
    <subcellularLocation>
        <location evidence="12">Endomembrane system</location>
        <topology evidence="12">Single-pass membrane protein</topology>
    </subcellularLocation>
</comment>
<dbReference type="GO" id="GO:0046961">
    <property type="term" value="F:proton-transporting ATPase activity, rotational mechanism"/>
    <property type="evidence" value="ECO:0007669"/>
    <property type="project" value="TreeGrafter"/>
</dbReference>
<name>A0A1I5RY26_9FIRM</name>
<comment type="similarity">
    <text evidence="1 13 14">Belongs to the ATPase B chain family.</text>
</comment>
<evidence type="ECO:0000256" key="13">
    <source>
        <dbReference type="HAMAP-Rule" id="MF_01398"/>
    </source>
</evidence>
<evidence type="ECO:0000256" key="2">
    <source>
        <dbReference type="ARBA" id="ARBA00022448"/>
    </source>
</evidence>
<gene>
    <name evidence="13" type="primary">atpF</name>
    <name evidence="16" type="ORF">SAMN05444406_101150</name>
</gene>
<comment type="function">
    <text evidence="11 13">F(1)F(0) ATP synthase produces ATP from ADP in the presence of a proton or sodium gradient. F-type ATPases consist of two structural domains, F(1) containing the extramembraneous catalytic core and F(0) containing the membrane proton channel, linked together by a central stalk and a peripheral stalk. During catalysis, ATP synthesis in the catalytic domain of F(1) is coupled via a rotary mechanism of the central stalk subunits to proton translocation.</text>
</comment>
<dbReference type="HAMAP" id="MF_01398">
    <property type="entry name" value="ATP_synth_b_bprime"/>
    <property type="match status" value="1"/>
</dbReference>
<dbReference type="InterPro" id="IPR028987">
    <property type="entry name" value="ATP_synth_B-like_membr_sf"/>
</dbReference>
<dbReference type="GO" id="GO:0005886">
    <property type="term" value="C:plasma membrane"/>
    <property type="evidence" value="ECO:0007669"/>
    <property type="project" value="UniProtKB-SubCell"/>
</dbReference>
<dbReference type="Gene3D" id="1.20.5.620">
    <property type="entry name" value="F1F0 ATP synthase subunit B, membrane domain"/>
    <property type="match status" value="1"/>
</dbReference>
<dbReference type="CDD" id="cd06503">
    <property type="entry name" value="ATP-synt_Fo_b"/>
    <property type="match status" value="1"/>
</dbReference>
<dbReference type="PANTHER" id="PTHR33445:SF1">
    <property type="entry name" value="ATP SYNTHASE SUBUNIT B"/>
    <property type="match status" value="1"/>
</dbReference>
<keyword evidence="10 13" id="KW-0066">ATP synthesis</keyword>
<organism evidence="16 17">
    <name type="scientific">Caldicoprobacter faecalis</name>
    <dbReference type="NCBI Taxonomy" id="937334"/>
    <lineage>
        <taxon>Bacteria</taxon>
        <taxon>Bacillati</taxon>
        <taxon>Bacillota</taxon>
        <taxon>Clostridia</taxon>
        <taxon>Caldicoprobacterales</taxon>
        <taxon>Caldicoprobacteraceae</taxon>
        <taxon>Caldicoprobacter</taxon>
    </lineage>
</organism>
<keyword evidence="8 13" id="KW-0406">Ion transport</keyword>
<evidence type="ECO:0000256" key="4">
    <source>
        <dbReference type="ARBA" id="ARBA00022547"/>
    </source>
</evidence>
<dbReference type="GO" id="GO:0012505">
    <property type="term" value="C:endomembrane system"/>
    <property type="evidence" value="ECO:0007669"/>
    <property type="project" value="UniProtKB-SubCell"/>
</dbReference>
<dbReference type="NCBIfam" id="TIGR01144">
    <property type="entry name" value="ATP_synt_b"/>
    <property type="match status" value="1"/>
</dbReference>
<dbReference type="PANTHER" id="PTHR33445">
    <property type="entry name" value="ATP SYNTHASE SUBUNIT B', CHLOROPLASTIC"/>
    <property type="match status" value="1"/>
</dbReference>
<dbReference type="AlphaFoldDB" id="A0A1I5RY26"/>